<proteinExistence type="predicted"/>
<evidence type="ECO:0000313" key="2">
    <source>
        <dbReference type="Proteomes" id="UP000515344"/>
    </source>
</evidence>
<accession>A0A7G5XIG5</accession>
<dbReference type="EMBL" id="CP060007">
    <property type="protein sequence ID" value="QNA45268.1"/>
    <property type="molecule type" value="Genomic_DNA"/>
</dbReference>
<keyword evidence="2" id="KW-1185">Reference proteome</keyword>
<name>A0A7G5XIG5_9BACT</name>
<dbReference type="CDD" id="cd12871">
    <property type="entry name" value="Bacuni_01323_like"/>
    <property type="match status" value="1"/>
</dbReference>
<evidence type="ECO:0000313" key="1">
    <source>
        <dbReference type="EMBL" id="QNA45268.1"/>
    </source>
</evidence>
<sequence length="268" mass="31336">MNAFLQHQITKHLEKIMKQLLIAISAMLVFASCKKGNDPVQKTEPPVQEFKKKLKTLNNSSNFNRSFNYNAERRILSITTNSNSSTSFIQGADFSVKTQSQNDIYELKNTTQNADGRIVKAERFYNNVFHSKFEYTYNQEGFLTAMQQKVISTGMVTIWEYTYQQGNLISMKSYDNGVLRYDHQFTYHTDKLNQFNIDVLDLREIGYMVEGNFGRFNKNLLKSWTYTQYPTNETKTEEYFYTTDSEGYPAKLELKIKGNTNIHNFIFE</sequence>
<dbReference type="KEGG" id="lacs:H4075_03435"/>
<organism evidence="1 2">
    <name type="scientific">Lacibacter sediminis</name>
    <dbReference type="NCBI Taxonomy" id="2760713"/>
    <lineage>
        <taxon>Bacteria</taxon>
        <taxon>Pseudomonadati</taxon>
        <taxon>Bacteroidota</taxon>
        <taxon>Chitinophagia</taxon>
        <taxon>Chitinophagales</taxon>
        <taxon>Chitinophagaceae</taxon>
        <taxon>Lacibacter</taxon>
    </lineage>
</organism>
<dbReference type="Proteomes" id="UP000515344">
    <property type="component" value="Chromosome"/>
</dbReference>
<protein>
    <submittedName>
        <fullName evidence="1">DUF4595 domain-containing protein</fullName>
    </submittedName>
</protein>
<gene>
    <name evidence="1" type="ORF">H4075_03435</name>
</gene>
<dbReference type="AlphaFoldDB" id="A0A7G5XIG5"/>
<dbReference type="RefSeq" id="WP_182804171.1">
    <property type="nucleotide sequence ID" value="NZ_CP060007.1"/>
</dbReference>
<reference evidence="2" key="1">
    <citation type="submission" date="2020-08" db="EMBL/GenBank/DDBJ databases">
        <title>Lacibacter sp. S13-6-6 genome sequencing.</title>
        <authorList>
            <person name="Jin L."/>
        </authorList>
    </citation>
    <scope>NUCLEOTIDE SEQUENCE [LARGE SCALE GENOMIC DNA]</scope>
    <source>
        <strain evidence="2">S13-6-6</strain>
    </source>
</reference>